<reference evidence="1" key="1">
    <citation type="journal article" date="2014" name="Front. Microbiol.">
        <title>High frequency of phylogenetically diverse reductive dehalogenase-homologous genes in deep subseafloor sedimentary metagenomes.</title>
        <authorList>
            <person name="Kawai M."/>
            <person name="Futagami T."/>
            <person name="Toyoda A."/>
            <person name="Takaki Y."/>
            <person name="Nishi S."/>
            <person name="Hori S."/>
            <person name="Arai W."/>
            <person name="Tsubouchi T."/>
            <person name="Morono Y."/>
            <person name="Uchiyama I."/>
            <person name="Ito T."/>
            <person name="Fujiyama A."/>
            <person name="Inagaki F."/>
            <person name="Takami H."/>
        </authorList>
    </citation>
    <scope>NUCLEOTIDE SEQUENCE</scope>
    <source>
        <strain evidence="1">Expedition CK06-06</strain>
    </source>
</reference>
<proteinExistence type="predicted"/>
<gene>
    <name evidence="1" type="ORF">S01H1_06995</name>
</gene>
<comment type="caution">
    <text evidence="1">The sequence shown here is derived from an EMBL/GenBank/DDBJ whole genome shotgun (WGS) entry which is preliminary data.</text>
</comment>
<dbReference type="EMBL" id="BARS01003609">
    <property type="protein sequence ID" value="GAF84673.1"/>
    <property type="molecule type" value="Genomic_DNA"/>
</dbReference>
<feature type="non-terminal residue" evidence="1">
    <location>
        <position position="1"/>
    </location>
</feature>
<organism evidence="1">
    <name type="scientific">marine sediment metagenome</name>
    <dbReference type="NCBI Taxonomy" id="412755"/>
    <lineage>
        <taxon>unclassified sequences</taxon>
        <taxon>metagenomes</taxon>
        <taxon>ecological metagenomes</taxon>
    </lineage>
</organism>
<dbReference type="AlphaFoldDB" id="X0SU14"/>
<sequence>NERNPQLRDWITNLDFVNNVIYHWAYSDWGYGCRIRNEPGENHVDANIVNNYFYTPGGRRSNALIYGRDPGRDSYDNGPMSPLPQGTVYTESDMGELWVSGNVLPPENQDQYSTISAPLPVPAWAQVPTSDATELYQFLPQVGMQYKDTRELGVIDRVIAAIGPPVYGRHVFYNNSAFDGNDLPANAADDAAIATDKQALLPGQTATFANYTSYSRGINGIMIDLPDLGGTPTAADFVFKVGNDNDPPSWAAAPAPTSVTVRAGAGVAGSDRVTIIWADGATTNEWLQVTVKANASTGLPTADVFHFGNAAGETGNSASDAAVTPTDQIAVRNSPHTLGVNPAAVDNAYDFNRDKKVGPTDAVICRNNGTSSATALQLISAP</sequence>
<name>X0SU14_9ZZZZ</name>
<accession>X0SU14</accession>
<protein>
    <submittedName>
        <fullName evidence="1">Uncharacterized protein</fullName>
    </submittedName>
</protein>
<evidence type="ECO:0000313" key="1">
    <source>
        <dbReference type="EMBL" id="GAF84673.1"/>
    </source>
</evidence>